<keyword evidence="2" id="KW-1185">Reference proteome</keyword>
<dbReference type="EMBL" id="CP060436">
    <property type="protein sequence ID" value="QPM90579.1"/>
    <property type="molecule type" value="Genomic_DNA"/>
</dbReference>
<dbReference type="Proteomes" id="UP000283786">
    <property type="component" value="Chromosome"/>
</dbReference>
<evidence type="ECO:0000313" key="2">
    <source>
        <dbReference type="Proteomes" id="UP000283786"/>
    </source>
</evidence>
<sequence length="80" mass="8525">MRGPFLPYSPFLLVTLIGFAAFAPVFSDEPQVVHPITGETVTISDIDIDALTPEERTFIGDQLADQGIGAGRGGHDGPRD</sequence>
<dbReference type="AlphaFoldDB" id="A0A418SLF1"/>
<accession>A0A418SLF1</accession>
<dbReference type="KEGG" id="palw:PSAL_018180"/>
<reference evidence="1 2" key="1">
    <citation type="submission" date="2020-08" db="EMBL/GenBank/DDBJ databases">
        <title>Genome sequence of Rhodobacteraceae bacterium Lw-13e.</title>
        <authorList>
            <person name="Poehlein A."/>
            <person name="Wolter L."/>
            <person name="Daniel R."/>
            <person name="Brinkhoff T."/>
        </authorList>
    </citation>
    <scope>NUCLEOTIDE SEQUENCE [LARGE SCALE GENOMIC DNA]</scope>
    <source>
        <strain evidence="1 2">Lw-13e</strain>
    </source>
</reference>
<proteinExistence type="predicted"/>
<name>A0A418SLF1_9RHOB</name>
<gene>
    <name evidence="1" type="ORF">PSAL_018180</name>
</gene>
<organism evidence="1 2">
    <name type="scientific">Pseudooceanicola algae</name>
    <dbReference type="NCBI Taxonomy" id="1537215"/>
    <lineage>
        <taxon>Bacteria</taxon>
        <taxon>Pseudomonadati</taxon>
        <taxon>Pseudomonadota</taxon>
        <taxon>Alphaproteobacteria</taxon>
        <taxon>Rhodobacterales</taxon>
        <taxon>Paracoccaceae</taxon>
        <taxon>Pseudooceanicola</taxon>
    </lineage>
</organism>
<evidence type="ECO:0000313" key="1">
    <source>
        <dbReference type="EMBL" id="QPM90579.1"/>
    </source>
</evidence>
<protein>
    <submittedName>
        <fullName evidence="1">Uncharacterized protein</fullName>
    </submittedName>
</protein>